<keyword evidence="1" id="KW-0732">Signal</keyword>
<dbReference type="Proteomes" id="UP000218327">
    <property type="component" value="Unassembled WGS sequence"/>
</dbReference>
<protein>
    <submittedName>
        <fullName evidence="2">Uncharacterized protein</fullName>
    </submittedName>
</protein>
<dbReference type="EMBL" id="NVVJ01000001">
    <property type="protein sequence ID" value="PCJ28656.1"/>
    <property type="molecule type" value="Genomic_DNA"/>
</dbReference>
<accession>A0A2A5BCA4</accession>
<name>A0A2A5BCA4_9GAMM</name>
<gene>
    <name evidence="2" type="ORF">COA96_00285</name>
</gene>
<dbReference type="InterPro" id="IPR014710">
    <property type="entry name" value="RmlC-like_jellyroll"/>
</dbReference>
<evidence type="ECO:0000313" key="3">
    <source>
        <dbReference type="Proteomes" id="UP000218327"/>
    </source>
</evidence>
<reference evidence="3" key="1">
    <citation type="submission" date="2017-08" db="EMBL/GenBank/DDBJ databases">
        <title>A dynamic microbial community with high functional redundancy inhabits the cold, oxic subseafloor aquifer.</title>
        <authorList>
            <person name="Tully B.J."/>
            <person name="Wheat C.G."/>
            <person name="Glazer B.T."/>
            <person name="Huber J.A."/>
        </authorList>
    </citation>
    <scope>NUCLEOTIDE SEQUENCE [LARGE SCALE GENOMIC DNA]</scope>
</reference>
<sequence length="231" mass="25292">MKNTGFRLKAEVLVASVILFLYSSFTFSASAQESEFDGERIVHLLQEPRHRTVHHQGDLYLLDVQINPGDVSLPHVHDQPILLTFISSPDRPRDGDVSANIEYASIPDTHKVPNNGSGLFRIIALVHDGEGSASMTSGRPSGLTGEPQLENAWFRSYRVELAPGEETKVQVHESASVVIQVADGLIHVSRSDGITSELDAKAKWAWRDANEAYTVKNVGQVASAVVINEGR</sequence>
<evidence type="ECO:0000256" key="1">
    <source>
        <dbReference type="SAM" id="SignalP"/>
    </source>
</evidence>
<comment type="caution">
    <text evidence="2">The sequence shown here is derived from an EMBL/GenBank/DDBJ whole genome shotgun (WGS) entry which is preliminary data.</text>
</comment>
<proteinExistence type="predicted"/>
<dbReference type="Gene3D" id="2.60.120.10">
    <property type="entry name" value="Jelly Rolls"/>
    <property type="match status" value="1"/>
</dbReference>
<evidence type="ECO:0000313" key="2">
    <source>
        <dbReference type="EMBL" id="PCJ28656.1"/>
    </source>
</evidence>
<feature type="chain" id="PRO_5012517536" evidence="1">
    <location>
        <begin position="32"/>
        <end position="231"/>
    </location>
</feature>
<dbReference type="AlphaFoldDB" id="A0A2A5BCA4"/>
<feature type="signal peptide" evidence="1">
    <location>
        <begin position="1"/>
        <end position="31"/>
    </location>
</feature>
<organism evidence="2 3">
    <name type="scientific">SAR86 cluster bacterium</name>
    <dbReference type="NCBI Taxonomy" id="2030880"/>
    <lineage>
        <taxon>Bacteria</taxon>
        <taxon>Pseudomonadati</taxon>
        <taxon>Pseudomonadota</taxon>
        <taxon>Gammaproteobacteria</taxon>
        <taxon>SAR86 cluster</taxon>
    </lineage>
</organism>